<sequence>RLLVDHVSPLVCRPRPHQHFFYRH</sequence>
<organism evidence="1 2">
    <name type="scientific">Verticillium longisporum</name>
    <name type="common">Verticillium dahliae var. longisporum</name>
    <dbReference type="NCBI Taxonomy" id="100787"/>
    <lineage>
        <taxon>Eukaryota</taxon>
        <taxon>Fungi</taxon>
        <taxon>Dikarya</taxon>
        <taxon>Ascomycota</taxon>
        <taxon>Pezizomycotina</taxon>
        <taxon>Sordariomycetes</taxon>
        <taxon>Hypocreomycetidae</taxon>
        <taxon>Glomerellales</taxon>
        <taxon>Plectosphaerellaceae</taxon>
        <taxon>Verticillium</taxon>
    </lineage>
</organism>
<dbReference type="AlphaFoldDB" id="A0A0G4NLQ7"/>
<evidence type="ECO:0000313" key="1">
    <source>
        <dbReference type="EMBL" id="CRK47398.1"/>
    </source>
</evidence>
<accession>A0A0G4NLQ7</accession>
<feature type="non-terminal residue" evidence="1">
    <location>
        <position position="1"/>
    </location>
</feature>
<proteinExistence type="predicted"/>
<evidence type="ECO:0000313" key="2">
    <source>
        <dbReference type="Proteomes" id="UP000045706"/>
    </source>
</evidence>
<dbReference type="EMBL" id="CVQI01036500">
    <property type="protein sequence ID" value="CRK47398.1"/>
    <property type="molecule type" value="Genomic_DNA"/>
</dbReference>
<gene>
    <name evidence="1" type="ORF">BN1723_020272</name>
</gene>
<reference evidence="2" key="1">
    <citation type="submission" date="2015-05" db="EMBL/GenBank/DDBJ databases">
        <authorList>
            <person name="Fogelqvist Johan"/>
        </authorList>
    </citation>
    <scope>NUCLEOTIDE SEQUENCE [LARGE SCALE GENOMIC DNA]</scope>
</reference>
<name>A0A0G4NLQ7_VERLO</name>
<protein>
    <submittedName>
        <fullName evidence="1">Uncharacterized protein</fullName>
    </submittedName>
</protein>
<dbReference type="Proteomes" id="UP000045706">
    <property type="component" value="Unassembled WGS sequence"/>
</dbReference>